<keyword evidence="5" id="KW-1185">Reference proteome</keyword>
<reference evidence="4" key="2">
    <citation type="submission" date="2022-10" db="EMBL/GenBank/DDBJ databases">
        <authorList>
            <consortium name="ENA_rothamsted_submissions"/>
            <consortium name="culmorum"/>
            <person name="King R."/>
        </authorList>
    </citation>
    <scope>NUCLEOTIDE SEQUENCE</scope>
</reference>
<gene>
    <name evidence="4" type="ORF">CHIRRI_LOCUS13196</name>
</gene>
<dbReference type="InterPro" id="IPR001611">
    <property type="entry name" value="Leu-rich_rpt"/>
</dbReference>
<keyword evidence="2" id="KW-1133">Transmembrane helix</keyword>
<dbReference type="Proteomes" id="UP001153620">
    <property type="component" value="Chromosome 4"/>
</dbReference>
<keyword evidence="2" id="KW-0472">Membrane</keyword>
<keyword evidence="1 3" id="KW-0732">Signal</keyword>
<dbReference type="PANTHER" id="PTHR24373:SF370">
    <property type="entry name" value="FISH-LIPS, ISOFORM E"/>
    <property type="match status" value="1"/>
</dbReference>
<dbReference type="GO" id="GO:0005615">
    <property type="term" value="C:extracellular space"/>
    <property type="evidence" value="ECO:0007669"/>
    <property type="project" value="TreeGrafter"/>
</dbReference>
<sequence>MQHVLMNFLTILFTALKCASALVITCHHQHFVYTVNETQSFSGHMCLVMNKIETKSRGTEITKVEIGKTSEFLKHSFLNALKNISEFKGFDVLDSSLPYLPTGIDKFFPNLVDFAVISCGLKEIKQSDLKGFPNLLQLSLKYNALEVLEKDLFKFNSKLKRIYLELNLIKEIDGNLFDNLMNLRYLSLEGNECISSTSFFRKDVEKQIQVIREKCTKTEAVIEPKDLNHNNEKKQENDFLIFVGCGVVLGTIGVAFVLKLVLIVKIKLRN</sequence>
<accession>A0A9N9S7W2</accession>
<dbReference type="InterPro" id="IPR050328">
    <property type="entry name" value="Dev_Immune_Receptor"/>
</dbReference>
<dbReference type="InterPro" id="IPR032675">
    <property type="entry name" value="LRR_dom_sf"/>
</dbReference>
<proteinExistence type="predicted"/>
<dbReference type="OrthoDB" id="694479at2759"/>
<feature type="chain" id="PRO_5040209712" evidence="3">
    <location>
        <begin position="22"/>
        <end position="270"/>
    </location>
</feature>
<dbReference type="GO" id="GO:0031012">
    <property type="term" value="C:extracellular matrix"/>
    <property type="evidence" value="ECO:0007669"/>
    <property type="project" value="TreeGrafter"/>
</dbReference>
<dbReference type="AlphaFoldDB" id="A0A9N9S7W2"/>
<reference evidence="4" key="1">
    <citation type="submission" date="2022-01" db="EMBL/GenBank/DDBJ databases">
        <authorList>
            <person name="King R."/>
        </authorList>
    </citation>
    <scope>NUCLEOTIDE SEQUENCE</scope>
</reference>
<dbReference type="PANTHER" id="PTHR24373">
    <property type="entry name" value="SLIT RELATED LEUCINE-RICH REPEAT NEURONAL PROTEIN"/>
    <property type="match status" value="1"/>
</dbReference>
<evidence type="ECO:0000313" key="4">
    <source>
        <dbReference type="EMBL" id="CAG9810382.1"/>
    </source>
</evidence>
<protein>
    <submittedName>
        <fullName evidence="4">Uncharacterized protein</fullName>
    </submittedName>
</protein>
<dbReference type="Pfam" id="PF13855">
    <property type="entry name" value="LRR_8"/>
    <property type="match status" value="1"/>
</dbReference>
<feature type="signal peptide" evidence="3">
    <location>
        <begin position="1"/>
        <end position="21"/>
    </location>
</feature>
<evidence type="ECO:0000256" key="2">
    <source>
        <dbReference type="SAM" id="Phobius"/>
    </source>
</evidence>
<dbReference type="SUPFAM" id="SSF52058">
    <property type="entry name" value="L domain-like"/>
    <property type="match status" value="1"/>
</dbReference>
<dbReference type="Gene3D" id="3.80.10.10">
    <property type="entry name" value="Ribonuclease Inhibitor"/>
    <property type="match status" value="1"/>
</dbReference>
<feature type="transmembrane region" description="Helical" evidence="2">
    <location>
        <begin position="239"/>
        <end position="264"/>
    </location>
</feature>
<dbReference type="EMBL" id="OU895880">
    <property type="protein sequence ID" value="CAG9810382.1"/>
    <property type="molecule type" value="Genomic_DNA"/>
</dbReference>
<name>A0A9N9S7W2_9DIPT</name>
<evidence type="ECO:0000313" key="5">
    <source>
        <dbReference type="Proteomes" id="UP001153620"/>
    </source>
</evidence>
<organism evidence="4 5">
    <name type="scientific">Chironomus riparius</name>
    <dbReference type="NCBI Taxonomy" id="315576"/>
    <lineage>
        <taxon>Eukaryota</taxon>
        <taxon>Metazoa</taxon>
        <taxon>Ecdysozoa</taxon>
        <taxon>Arthropoda</taxon>
        <taxon>Hexapoda</taxon>
        <taxon>Insecta</taxon>
        <taxon>Pterygota</taxon>
        <taxon>Neoptera</taxon>
        <taxon>Endopterygota</taxon>
        <taxon>Diptera</taxon>
        <taxon>Nematocera</taxon>
        <taxon>Chironomoidea</taxon>
        <taxon>Chironomidae</taxon>
        <taxon>Chironominae</taxon>
        <taxon>Chironomus</taxon>
    </lineage>
</organism>
<evidence type="ECO:0000256" key="3">
    <source>
        <dbReference type="SAM" id="SignalP"/>
    </source>
</evidence>
<keyword evidence="2" id="KW-0812">Transmembrane</keyword>
<evidence type="ECO:0000256" key="1">
    <source>
        <dbReference type="ARBA" id="ARBA00022729"/>
    </source>
</evidence>